<dbReference type="InterPro" id="IPR007694">
    <property type="entry name" value="DNA_helicase_DnaB-like_C"/>
</dbReference>
<keyword evidence="3" id="KW-1185">Reference proteome</keyword>
<dbReference type="AlphaFoldDB" id="A0A443SN89"/>
<dbReference type="OrthoDB" id="275278at2759"/>
<dbReference type="PANTHER" id="PTHR12873:SF0">
    <property type="entry name" value="TWINKLE MTDNA HELICASE"/>
    <property type="match status" value="1"/>
</dbReference>
<reference evidence="2 3" key="1">
    <citation type="journal article" date="2018" name="Gigascience">
        <title>Genomes of trombidid mites reveal novel predicted allergens and laterally-transferred genes associated with secondary metabolism.</title>
        <authorList>
            <person name="Dong X."/>
            <person name="Chaisiri K."/>
            <person name="Xia D."/>
            <person name="Armstrong S.D."/>
            <person name="Fang Y."/>
            <person name="Donnelly M.J."/>
            <person name="Kadowaki T."/>
            <person name="McGarry J.W."/>
            <person name="Darby A.C."/>
            <person name="Makepeace B.L."/>
        </authorList>
    </citation>
    <scope>NUCLEOTIDE SEQUENCE [LARGE SCALE GENOMIC DNA]</scope>
    <source>
        <strain evidence="2">UoL-UT</strain>
    </source>
</reference>
<name>A0A443SN89_9ACAR</name>
<evidence type="ECO:0000313" key="2">
    <source>
        <dbReference type="EMBL" id="RWS28952.1"/>
    </source>
</evidence>
<sequence>MRAKVLEELENKEEVAGMKWKRFPYLNKFLKGHRDGELTVLTGSTGCGKTTFLAEYSLDLCMQGKKTLWGNFEVNGVRFAKLLLNQFAQLPLAENLNMFETFADQFEKLSLYFLKYHGPQKWGKVEESMKYAVNEFGVEHIILDNLQFMVGMVGVDRFTYQDMIIGSCRSFATNNNVHISVVIHPRKEITEELNMNSIYGGGKATQEADNVLIIQKSSSKKIDCKKYVDVCKNRYDGHIGSFPLYYNYKTQGFGLLLNESGSIKNQNESRFGKLPDRVNYNKSTTNFF</sequence>
<dbReference type="GO" id="GO:0003697">
    <property type="term" value="F:single-stranded DNA binding"/>
    <property type="evidence" value="ECO:0007669"/>
    <property type="project" value="InterPro"/>
</dbReference>
<proteinExistence type="predicted"/>
<dbReference type="GO" id="GO:0043139">
    <property type="term" value="F:5'-3' DNA helicase activity"/>
    <property type="evidence" value="ECO:0007669"/>
    <property type="project" value="InterPro"/>
</dbReference>
<dbReference type="STRING" id="299467.A0A443SN89"/>
<dbReference type="InterPro" id="IPR027417">
    <property type="entry name" value="P-loop_NTPase"/>
</dbReference>
<dbReference type="VEuPathDB" id="VectorBase:LDEU003088"/>
<dbReference type="Pfam" id="PF13481">
    <property type="entry name" value="AAA_25"/>
    <property type="match status" value="1"/>
</dbReference>
<evidence type="ECO:0000313" key="3">
    <source>
        <dbReference type="Proteomes" id="UP000288716"/>
    </source>
</evidence>
<organism evidence="2 3">
    <name type="scientific">Leptotrombidium deliense</name>
    <dbReference type="NCBI Taxonomy" id="299467"/>
    <lineage>
        <taxon>Eukaryota</taxon>
        <taxon>Metazoa</taxon>
        <taxon>Ecdysozoa</taxon>
        <taxon>Arthropoda</taxon>
        <taxon>Chelicerata</taxon>
        <taxon>Arachnida</taxon>
        <taxon>Acari</taxon>
        <taxon>Acariformes</taxon>
        <taxon>Trombidiformes</taxon>
        <taxon>Prostigmata</taxon>
        <taxon>Anystina</taxon>
        <taxon>Parasitengona</taxon>
        <taxon>Trombiculoidea</taxon>
        <taxon>Trombiculidae</taxon>
        <taxon>Leptotrombidium</taxon>
    </lineage>
</organism>
<gene>
    <name evidence="2" type="ORF">B4U80_04615</name>
</gene>
<accession>A0A443SN89</accession>
<dbReference type="GO" id="GO:0005524">
    <property type="term" value="F:ATP binding"/>
    <property type="evidence" value="ECO:0007669"/>
    <property type="project" value="InterPro"/>
</dbReference>
<evidence type="ECO:0000259" key="1">
    <source>
        <dbReference type="PROSITE" id="PS51199"/>
    </source>
</evidence>
<protein>
    <submittedName>
        <fullName evidence="2">Twinkle protein-like protein</fullName>
    </submittedName>
</protein>
<dbReference type="Proteomes" id="UP000288716">
    <property type="component" value="Unassembled WGS sequence"/>
</dbReference>
<dbReference type="CDD" id="cd01122">
    <property type="entry name" value="Twinkle_C"/>
    <property type="match status" value="1"/>
</dbReference>
<dbReference type="EMBL" id="NCKV01001139">
    <property type="protein sequence ID" value="RWS28952.1"/>
    <property type="molecule type" value="Genomic_DNA"/>
</dbReference>
<comment type="caution">
    <text evidence="2">The sequence shown here is derived from an EMBL/GenBank/DDBJ whole genome shotgun (WGS) entry which is preliminary data.</text>
</comment>
<dbReference type="GO" id="GO:0006260">
    <property type="term" value="P:DNA replication"/>
    <property type="evidence" value="ECO:0007669"/>
    <property type="project" value="InterPro"/>
</dbReference>
<dbReference type="SUPFAM" id="SSF52540">
    <property type="entry name" value="P-loop containing nucleoside triphosphate hydrolases"/>
    <property type="match status" value="1"/>
</dbReference>
<dbReference type="PANTHER" id="PTHR12873">
    <property type="entry name" value="T7-LIKE MITOCHONDRIAL DNA HELICASE"/>
    <property type="match status" value="1"/>
</dbReference>
<dbReference type="PROSITE" id="PS51199">
    <property type="entry name" value="SF4_HELICASE"/>
    <property type="match status" value="1"/>
</dbReference>
<feature type="domain" description="SF4 helicase" evidence="1">
    <location>
        <begin position="12"/>
        <end position="260"/>
    </location>
</feature>
<dbReference type="InterPro" id="IPR027032">
    <property type="entry name" value="Twinkle-like"/>
</dbReference>
<dbReference type="Gene3D" id="3.40.50.300">
    <property type="entry name" value="P-loop containing nucleotide triphosphate hydrolases"/>
    <property type="match status" value="1"/>
</dbReference>